<evidence type="ECO:0000259" key="7">
    <source>
        <dbReference type="Pfam" id="PF01171"/>
    </source>
</evidence>
<evidence type="ECO:0000256" key="5">
    <source>
        <dbReference type="ARBA" id="ARBA00048539"/>
    </source>
</evidence>
<evidence type="ECO:0000313" key="8">
    <source>
        <dbReference type="EMBL" id="PSH69113.1"/>
    </source>
</evidence>
<comment type="domain">
    <text evidence="6">The N-terminal region contains the highly conserved SGGXDS motif, predicted to be a P-loop motif involved in ATP binding.</text>
</comment>
<dbReference type="EC" id="6.3.4.19" evidence="6"/>
<dbReference type="HAMAP" id="MF_01161">
    <property type="entry name" value="tRNA_Ile_lys_synt"/>
    <property type="match status" value="1"/>
</dbReference>
<keyword evidence="6" id="KW-0963">Cytoplasm</keyword>
<dbReference type="NCBIfam" id="TIGR02432">
    <property type="entry name" value="lysidine_TilS_N"/>
    <property type="match status" value="1"/>
</dbReference>
<dbReference type="OrthoDB" id="9807403at2"/>
<accession>A0A2P7BRL4</accession>
<dbReference type="Proteomes" id="UP000241444">
    <property type="component" value="Unassembled WGS sequence"/>
</dbReference>
<dbReference type="EMBL" id="PGGO01000006">
    <property type="protein sequence ID" value="PSH69113.1"/>
    <property type="molecule type" value="Genomic_DNA"/>
</dbReference>
<reference evidence="9" key="1">
    <citation type="submission" date="2017-11" db="EMBL/GenBank/DDBJ databases">
        <authorList>
            <person name="Kuznetsova I."/>
            <person name="Sazanova A."/>
            <person name="Chirak E."/>
            <person name="Safronova V."/>
            <person name="Willems A."/>
        </authorList>
    </citation>
    <scope>NUCLEOTIDE SEQUENCE [LARGE SCALE GENOMIC DNA]</scope>
    <source>
        <strain evidence="9">STM 196</strain>
    </source>
</reference>
<keyword evidence="2 6" id="KW-0819">tRNA processing</keyword>
<dbReference type="GO" id="GO:0005524">
    <property type="term" value="F:ATP binding"/>
    <property type="evidence" value="ECO:0007669"/>
    <property type="project" value="UniProtKB-UniRule"/>
</dbReference>
<dbReference type="RefSeq" id="WP_106710936.1">
    <property type="nucleotide sequence ID" value="NZ_PGGO01000006.1"/>
</dbReference>
<feature type="binding site" evidence="6">
    <location>
        <begin position="34"/>
        <end position="39"/>
    </location>
    <ligand>
        <name>ATP</name>
        <dbReference type="ChEBI" id="CHEBI:30616"/>
    </ligand>
</feature>
<keyword evidence="1 6" id="KW-0436">Ligase</keyword>
<proteinExistence type="inferred from homology"/>
<dbReference type="InterPro" id="IPR012795">
    <property type="entry name" value="tRNA_Ile_lys_synt_N"/>
</dbReference>
<comment type="function">
    <text evidence="6">Ligates lysine onto the cytidine present at position 34 of the AUA codon-specific tRNA(Ile) that contains the anticodon CAU, in an ATP-dependent manner. Cytidine is converted to lysidine, thus changing the amino acid specificity of the tRNA from methionine to isoleucine.</text>
</comment>
<dbReference type="Pfam" id="PF01171">
    <property type="entry name" value="ATP_bind_3"/>
    <property type="match status" value="1"/>
</dbReference>
<dbReference type="InterPro" id="IPR012094">
    <property type="entry name" value="tRNA_Ile_lys_synt"/>
</dbReference>
<keyword evidence="3 6" id="KW-0547">Nucleotide-binding</keyword>
<evidence type="ECO:0000256" key="6">
    <source>
        <dbReference type="HAMAP-Rule" id="MF_01161"/>
    </source>
</evidence>
<organism evidence="8 9">
    <name type="scientific">Phyllobacterium brassicacearum</name>
    <dbReference type="NCBI Taxonomy" id="314235"/>
    <lineage>
        <taxon>Bacteria</taxon>
        <taxon>Pseudomonadati</taxon>
        <taxon>Pseudomonadota</taxon>
        <taxon>Alphaproteobacteria</taxon>
        <taxon>Hyphomicrobiales</taxon>
        <taxon>Phyllobacteriaceae</taxon>
        <taxon>Phyllobacterium</taxon>
    </lineage>
</organism>
<dbReference type="PANTHER" id="PTHR43033:SF1">
    <property type="entry name" value="TRNA(ILE)-LYSIDINE SYNTHASE-RELATED"/>
    <property type="match status" value="1"/>
</dbReference>
<keyword evidence="9" id="KW-1185">Reference proteome</keyword>
<dbReference type="GO" id="GO:0005737">
    <property type="term" value="C:cytoplasm"/>
    <property type="evidence" value="ECO:0007669"/>
    <property type="project" value="UniProtKB-SubCell"/>
</dbReference>
<dbReference type="InterPro" id="IPR011063">
    <property type="entry name" value="TilS/TtcA_N"/>
</dbReference>
<dbReference type="CDD" id="cd01992">
    <property type="entry name" value="TilS_N"/>
    <property type="match status" value="1"/>
</dbReference>
<dbReference type="GO" id="GO:0032267">
    <property type="term" value="F:tRNA(Ile)-lysidine synthase activity"/>
    <property type="evidence" value="ECO:0007669"/>
    <property type="project" value="UniProtKB-EC"/>
</dbReference>
<dbReference type="SUPFAM" id="SSF52402">
    <property type="entry name" value="Adenine nucleotide alpha hydrolases-like"/>
    <property type="match status" value="1"/>
</dbReference>
<protein>
    <recommendedName>
        <fullName evidence="6">tRNA(Ile)-lysidine synthase</fullName>
        <ecNumber evidence="6">6.3.4.19</ecNumber>
    </recommendedName>
    <alternativeName>
        <fullName evidence="6">tRNA(Ile)-2-lysyl-cytidine synthase</fullName>
    </alternativeName>
    <alternativeName>
        <fullName evidence="6">tRNA(Ile)-lysidine synthetase</fullName>
    </alternativeName>
</protein>
<evidence type="ECO:0000256" key="1">
    <source>
        <dbReference type="ARBA" id="ARBA00022598"/>
    </source>
</evidence>
<gene>
    <name evidence="6 8" type="primary">tilS</name>
    <name evidence="8" type="ORF">CU102_09930</name>
</gene>
<dbReference type="PANTHER" id="PTHR43033">
    <property type="entry name" value="TRNA(ILE)-LYSIDINE SYNTHASE-RELATED"/>
    <property type="match status" value="1"/>
</dbReference>
<dbReference type="GO" id="GO:0006400">
    <property type="term" value="P:tRNA modification"/>
    <property type="evidence" value="ECO:0007669"/>
    <property type="project" value="UniProtKB-UniRule"/>
</dbReference>
<keyword evidence="4 6" id="KW-0067">ATP-binding</keyword>
<feature type="domain" description="tRNA(Ile)-lysidine/2-thiocytidine synthase N-terminal" evidence="7">
    <location>
        <begin position="29"/>
        <end position="213"/>
    </location>
</feature>
<dbReference type="InterPro" id="IPR014729">
    <property type="entry name" value="Rossmann-like_a/b/a_fold"/>
</dbReference>
<evidence type="ECO:0000256" key="4">
    <source>
        <dbReference type="ARBA" id="ARBA00022840"/>
    </source>
</evidence>
<evidence type="ECO:0000256" key="2">
    <source>
        <dbReference type="ARBA" id="ARBA00022694"/>
    </source>
</evidence>
<comment type="similarity">
    <text evidence="6">Belongs to the tRNA(Ile)-lysidine synthase family.</text>
</comment>
<name>A0A2P7BRL4_9HYPH</name>
<sequence>MNVPPTNAEPGVDPGSVFDGIDFTGLKSVIVAVSGGSDSLALLYLLIAFSKSRPSFPDIVAVTIDHGLRPESAEEARYVSRLCNETGISHRILNWAGPKPATGLSAKARAARYALLCEAARDSGTDMILTGHTLDDQIETFVMRSSRTGEGRSERGLAGMAPATLLDREIWLVRPLLKMSRGTLRNYLGSKGITWCEDPSNDDPKYERVRIRKALEQDDRERVHDEIVKKVQQRLLLNEQSAKLLRHCVTVYDGLRVEIRREGWLQQNANAQRLAIGVLLAMVGGHSFLPAADICGKALRHIVADDLPGRITLSRCILQRRKGCVLIYREMRSLPEITIEPHQTAVWDGRYRIGNQTPCPLHVTACGADGLDVLKKDGHIMSHRGSALSGPALVNGGKIVAMPPNMPQEISVTRHLALFDHILSGYDEILAQSVAEIFQAQSYKRCPVNQINKN</sequence>
<evidence type="ECO:0000313" key="9">
    <source>
        <dbReference type="Proteomes" id="UP000241444"/>
    </source>
</evidence>
<comment type="subcellular location">
    <subcellularLocation>
        <location evidence="6">Cytoplasm</location>
    </subcellularLocation>
</comment>
<comment type="caution">
    <text evidence="8">The sequence shown here is derived from an EMBL/GenBank/DDBJ whole genome shotgun (WGS) entry which is preliminary data.</text>
</comment>
<evidence type="ECO:0000256" key="3">
    <source>
        <dbReference type="ARBA" id="ARBA00022741"/>
    </source>
</evidence>
<dbReference type="Gene3D" id="3.40.50.620">
    <property type="entry name" value="HUPs"/>
    <property type="match status" value="1"/>
</dbReference>
<dbReference type="AlphaFoldDB" id="A0A2P7BRL4"/>
<comment type="catalytic activity">
    <reaction evidence="5 6">
        <text>cytidine(34) in tRNA(Ile2) + L-lysine + ATP = lysidine(34) in tRNA(Ile2) + AMP + diphosphate + H(+)</text>
        <dbReference type="Rhea" id="RHEA:43744"/>
        <dbReference type="Rhea" id="RHEA-COMP:10625"/>
        <dbReference type="Rhea" id="RHEA-COMP:10670"/>
        <dbReference type="ChEBI" id="CHEBI:15378"/>
        <dbReference type="ChEBI" id="CHEBI:30616"/>
        <dbReference type="ChEBI" id="CHEBI:32551"/>
        <dbReference type="ChEBI" id="CHEBI:33019"/>
        <dbReference type="ChEBI" id="CHEBI:82748"/>
        <dbReference type="ChEBI" id="CHEBI:83665"/>
        <dbReference type="ChEBI" id="CHEBI:456215"/>
        <dbReference type="EC" id="6.3.4.19"/>
    </reaction>
</comment>